<evidence type="ECO:0000313" key="1">
    <source>
        <dbReference type="EMBL" id="KAJ8978315.1"/>
    </source>
</evidence>
<organism evidence="1 2">
    <name type="scientific">Molorchus minor</name>
    <dbReference type="NCBI Taxonomy" id="1323400"/>
    <lineage>
        <taxon>Eukaryota</taxon>
        <taxon>Metazoa</taxon>
        <taxon>Ecdysozoa</taxon>
        <taxon>Arthropoda</taxon>
        <taxon>Hexapoda</taxon>
        <taxon>Insecta</taxon>
        <taxon>Pterygota</taxon>
        <taxon>Neoptera</taxon>
        <taxon>Endopterygota</taxon>
        <taxon>Coleoptera</taxon>
        <taxon>Polyphaga</taxon>
        <taxon>Cucujiformia</taxon>
        <taxon>Chrysomeloidea</taxon>
        <taxon>Cerambycidae</taxon>
        <taxon>Lamiinae</taxon>
        <taxon>Monochamini</taxon>
        <taxon>Molorchus</taxon>
    </lineage>
</organism>
<evidence type="ECO:0000313" key="2">
    <source>
        <dbReference type="Proteomes" id="UP001162164"/>
    </source>
</evidence>
<sequence>MGKAIEKCLGLPNPKKFTGHCLRRSSATLYADAGAPMTELKRHGGFCCRRYFMNAFEWPIPGKSCQYRTISPSDQFRTAILAVLCEMPSASSGPIKVDAAPFLAKKSAMSLPLGQSDLVSKTESRGSLGLDYSEPLGSSIPFLNYSDRNSKRNQMDTAKKIMNQVDPNLLNNIFTFPNCSSITINDSSTILHDNSPIINNCYNLKVSSAPSTLNFTDCSNIIFNQ</sequence>
<reference evidence="1" key="1">
    <citation type="journal article" date="2023" name="Insect Mol. Biol.">
        <title>Genome sequencing provides insights into the evolution of gene families encoding plant cell wall-degrading enzymes in longhorned beetles.</title>
        <authorList>
            <person name="Shin N.R."/>
            <person name="Okamura Y."/>
            <person name="Kirsch R."/>
            <person name="Pauchet Y."/>
        </authorList>
    </citation>
    <scope>NUCLEOTIDE SEQUENCE</scope>
    <source>
        <strain evidence="1">MMC_N1</strain>
    </source>
</reference>
<dbReference type="InterPro" id="IPR013762">
    <property type="entry name" value="Integrase-like_cat_sf"/>
</dbReference>
<keyword evidence="2" id="KW-1185">Reference proteome</keyword>
<protein>
    <recommendedName>
        <fullName evidence="3">Tyr recombinase domain-containing protein</fullName>
    </recommendedName>
</protein>
<dbReference type="Gene3D" id="1.10.443.10">
    <property type="entry name" value="Intergrase catalytic core"/>
    <property type="match status" value="1"/>
</dbReference>
<accession>A0ABQ9JJQ8</accession>
<dbReference type="Proteomes" id="UP001162164">
    <property type="component" value="Unassembled WGS sequence"/>
</dbReference>
<gene>
    <name evidence="1" type="ORF">NQ317_008187</name>
</gene>
<evidence type="ECO:0008006" key="3">
    <source>
        <dbReference type="Google" id="ProtNLM"/>
    </source>
</evidence>
<dbReference type="EMBL" id="JAPWTJ010000452">
    <property type="protein sequence ID" value="KAJ8978315.1"/>
    <property type="molecule type" value="Genomic_DNA"/>
</dbReference>
<name>A0ABQ9JJQ8_9CUCU</name>
<comment type="caution">
    <text evidence="1">The sequence shown here is derived from an EMBL/GenBank/DDBJ whole genome shotgun (WGS) entry which is preliminary data.</text>
</comment>
<proteinExistence type="predicted"/>